<evidence type="ECO:0000256" key="1">
    <source>
        <dbReference type="ARBA" id="ARBA00001286"/>
    </source>
</evidence>
<dbReference type="EC" id="2.1.1.63" evidence="8"/>
<dbReference type="PROSITE" id="PS00374">
    <property type="entry name" value="MGMT"/>
    <property type="match status" value="1"/>
</dbReference>
<evidence type="ECO:0000256" key="5">
    <source>
        <dbReference type="ARBA" id="ARBA00022763"/>
    </source>
</evidence>
<evidence type="ECO:0000256" key="2">
    <source>
        <dbReference type="ARBA" id="ARBA00022490"/>
    </source>
</evidence>
<evidence type="ECO:0000256" key="4">
    <source>
        <dbReference type="ARBA" id="ARBA00022679"/>
    </source>
</evidence>
<dbReference type="Pfam" id="PF01035">
    <property type="entry name" value="DNA_binding_1"/>
    <property type="match status" value="1"/>
</dbReference>
<evidence type="ECO:0000256" key="7">
    <source>
        <dbReference type="ARBA" id="ARBA00049348"/>
    </source>
</evidence>
<dbReference type="InterPro" id="IPR036388">
    <property type="entry name" value="WH-like_DNA-bd_sf"/>
</dbReference>
<evidence type="ECO:0000313" key="10">
    <source>
        <dbReference type="EMBL" id="SBT24430.1"/>
    </source>
</evidence>
<dbReference type="InterPro" id="IPR001497">
    <property type="entry name" value="MethylDNA_cys_MeTrfase_AS"/>
</dbReference>
<evidence type="ECO:0000256" key="8">
    <source>
        <dbReference type="HAMAP-Rule" id="MF_00772"/>
    </source>
</evidence>
<dbReference type="HAMAP" id="MF_00772">
    <property type="entry name" value="OGT"/>
    <property type="match status" value="1"/>
</dbReference>
<dbReference type="NCBIfam" id="TIGR00589">
    <property type="entry name" value="ogt"/>
    <property type="match status" value="1"/>
</dbReference>
<dbReference type="Gene3D" id="1.10.10.10">
    <property type="entry name" value="Winged helix-like DNA-binding domain superfamily/Winged helix DNA-binding domain"/>
    <property type="match status" value="1"/>
</dbReference>
<dbReference type="STRING" id="1851544.ODI_03056"/>
<dbReference type="SUPFAM" id="SSF46767">
    <property type="entry name" value="Methylated DNA-protein cysteine methyltransferase, C-terminal domain"/>
    <property type="match status" value="1"/>
</dbReference>
<name>A0A1C3JYW8_9BURK</name>
<dbReference type="SUPFAM" id="SSF53155">
    <property type="entry name" value="Methylated DNA-protein cysteine methyltransferase domain"/>
    <property type="match status" value="1"/>
</dbReference>
<dbReference type="GO" id="GO:0032259">
    <property type="term" value="P:methylation"/>
    <property type="evidence" value="ECO:0007669"/>
    <property type="project" value="UniProtKB-KW"/>
</dbReference>
<dbReference type="CDD" id="cd06445">
    <property type="entry name" value="ATase"/>
    <property type="match status" value="1"/>
</dbReference>
<keyword evidence="2 8" id="KW-0963">Cytoplasm</keyword>
<proteinExistence type="inferred from homology"/>
<feature type="active site" description="Nucleophile; methyl group acceptor" evidence="8">
    <location>
        <position position="160"/>
    </location>
</feature>
<dbReference type="InterPro" id="IPR023546">
    <property type="entry name" value="MGMT"/>
</dbReference>
<dbReference type="GO" id="GO:0006307">
    <property type="term" value="P:DNA alkylation repair"/>
    <property type="evidence" value="ECO:0007669"/>
    <property type="project" value="UniProtKB-UniRule"/>
</dbReference>
<accession>A0A1C3JYW8</accession>
<dbReference type="EMBL" id="FLRC01000009">
    <property type="protein sequence ID" value="SBT24430.1"/>
    <property type="molecule type" value="Genomic_DNA"/>
</dbReference>
<dbReference type="Proteomes" id="UP000078558">
    <property type="component" value="Chromosome I"/>
</dbReference>
<evidence type="ECO:0000259" key="9">
    <source>
        <dbReference type="Pfam" id="PF01035"/>
    </source>
</evidence>
<sequence length="202" mass="22083">MPGPARRQDGYHARMPAPMLSLFRLRLQEHDSPVGTIMTLRDDEGVLRGLEFTEHGERLRRLLRRQYPRRQIDIQPGPADLDMDARLQAYFDGDLQALDSVPLALGGTEFQRQVWAALRAIAPGATRSYGELAALLGRPGASRAVGLANGANPIAIIIPCHRVIGADGSMTGFGGGIPRKRWLLGHEARASRGDAPFSLTMQ</sequence>
<dbReference type="EMBL" id="LT907988">
    <property type="protein sequence ID" value="SOE52227.1"/>
    <property type="molecule type" value="Genomic_DNA"/>
</dbReference>
<evidence type="ECO:0000313" key="11">
    <source>
        <dbReference type="EMBL" id="SOE52227.1"/>
    </source>
</evidence>
<dbReference type="KEGG" id="odi:ODI_R4009"/>
<dbReference type="GO" id="GO:0005737">
    <property type="term" value="C:cytoplasm"/>
    <property type="evidence" value="ECO:0007669"/>
    <property type="project" value="UniProtKB-SubCell"/>
</dbReference>
<evidence type="ECO:0000256" key="6">
    <source>
        <dbReference type="ARBA" id="ARBA00023204"/>
    </source>
</evidence>
<keyword evidence="4 8" id="KW-0808">Transferase</keyword>
<feature type="domain" description="Methylated-DNA-[protein]-cysteine S-methyltransferase DNA binding" evidence="9">
    <location>
        <begin position="109"/>
        <end position="188"/>
    </location>
</feature>
<gene>
    <name evidence="10" type="ORF">ODI_03056</name>
    <name evidence="11" type="ORF">ODI_R4009</name>
</gene>
<keyword evidence="3 8" id="KW-0489">Methyltransferase</keyword>
<comment type="miscellaneous">
    <text evidence="8">This enzyme catalyzes only one turnover and therefore is not strictly catalytic. According to one definition, an enzyme is a biocatalyst that acts repeatedly and over many reaction cycles.</text>
</comment>
<comment type="catalytic activity">
    <reaction evidence="7 8">
        <text>a 6-O-methyl-2'-deoxyguanosine in DNA + L-cysteinyl-[protein] = S-methyl-L-cysteinyl-[protein] + a 2'-deoxyguanosine in DNA</text>
        <dbReference type="Rhea" id="RHEA:24000"/>
        <dbReference type="Rhea" id="RHEA-COMP:10131"/>
        <dbReference type="Rhea" id="RHEA-COMP:10132"/>
        <dbReference type="Rhea" id="RHEA-COMP:11367"/>
        <dbReference type="Rhea" id="RHEA-COMP:11368"/>
        <dbReference type="ChEBI" id="CHEBI:29950"/>
        <dbReference type="ChEBI" id="CHEBI:82612"/>
        <dbReference type="ChEBI" id="CHEBI:85445"/>
        <dbReference type="ChEBI" id="CHEBI:85448"/>
        <dbReference type="EC" id="2.1.1.63"/>
    </reaction>
</comment>
<comment type="function">
    <text evidence="8">Involved in the cellular defense against the biological effects of O6-methylguanine (O6-MeG) and O4-methylthymine (O4-MeT) in DNA. Repairs the methylated nucleobase in DNA by stoichiometrically transferring the methyl group to a cysteine residue in the enzyme. This is a suicide reaction: the enzyme is irreversibly inactivated.</text>
</comment>
<keyword evidence="12" id="KW-1185">Reference proteome</keyword>
<dbReference type="InterPro" id="IPR036217">
    <property type="entry name" value="MethylDNA_cys_MeTrfase_DNAb"/>
</dbReference>
<evidence type="ECO:0000256" key="3">
    <source>
        <dbReference type="ARBA" id="ARBA00022603"/>
    </source>
</evidence>
<reference evidence="11 12" key="2">
    <citation type="submission" date="2017-08" db="EMBL/GenBank/DDBJ databases">
        <authorList>
            <person name="de Groot N.N."/>
        </authorList>
    </citation>
    <scope>NUCLEOTIDE SEQUENCE [LARGE SCALE GENOMIC DNA]</scope>
    <source>
        <strain evidence="11">Orrdi1</strain>
    </source>
</reference>
<comment type="subcellular location">
    <subcellularLocation>
        <location evidence="8">Cytoplasm</location>
    </subcellularLocation>
</comment>
<dbReference type="InterPro" id="IPR014048">
    <property type="entry name" value="MethylDNA_cys_MeTrfase_DNA-bd"/>
</dbReference>
<organism evidence="10 12">
    <name type="scientific">Orrella dioscoreae</name>
    <dbReference type="NCBI Taxonomy" id="1851544"/>
    <lineage>
        <taxon>Bacteria</taxon>
        <taxon>Pseudomonadati</taxon>
        <taxon>Pseudomonadota</taxon>
        <taxon>Betaproteobacteria</taxon>
        <taxon>Burkholderiales</taxon>
        <taxon>Alcaligenaceae</taxon>
        <taxon>Orrella</taxon>
    </lineage>
</organism>
<reference evidence="10 12" key="1">
    <citation type="submission" date="2016-06" db="EMBL/GenBank/DDBJ databases">
        <authorList>
            <person name="Kjaerup R.B."/>
            <person name="Dalgaard T.S."/>
            <person name="Juul-Madsen H.R."/>
        </authorList>
    </citation>
    <scope>NUCLEOTIDE SEQUENCE [LARGE SCALE GENOMIC DNA]</scope>
    <source>
        <strain evidence="10">Orrdi1</strain>
    </source>
</reference>
<evidence type="ECO:0000313" key="12">
    <source>
        <dbReference type="Proteomes" id="UP000078558"/>
    </source>
</evidence>
<dbReference type="AlphaFoldDB" id="A0A1C3JYW8"/>
<dbReference type="PANTHER" id="PTHR10815:SF5">
    <property type="entry name" value="METHYLATED-DNA--PROTEIN-CYSTEINE METHYLTRANSFERASE"/>
    <property type="match status" value="1"/>
</dbReference>
<comment type="catalytic activity">
    <reaction evidence="1 8">
        <text>a 4-O-methyl-thymidine in DNA + L-cysteinyl-[protein] = a thymidine in DNA + S-methyl-L-cysteinyl-[protein]</text>
        <dbReference type="Rhea" id="RHEA:53428"/>
        <dbReference type="Rhea" id="RHEA-COMP:10131"/>
        <dbReference type="Rhea" id="RHEA-COMP:10132"/>
        <dbReference type="Rhea" id="RHEA-COMP:13555"/>
        <dbReference type="Rhea" id="RHEA-COMP:13556"/>
        <dbReference type="ChEBI" id="CHEBI:29950"/>
        <dbReference type="ChEBI" id="CHEBI:82612"/>
        <dbReference type="ChEBI" id="CHEBI:137386"/>
        <dbReference type="ChEBI" id="CHEBI:137387"/>
        <dbReference type="EC" id="2.1.1.63"/>
    </reaction>
</comment>
<dbReference type="PANTHER" id="PTHR10815">
    <property type="entry name" value="METHYLATED-DNA--PROTEIN-CYSTEINE METHYLTRANSFERASE"/>
    <property type="match status" value="1"/>
</dbReference>
<keyword evidence="5 8" id="KW-0227">DNA damage</keyword>
<dbReference type="FunFam" id="1.10.10.10:FF:000337">
    <property type="entry name" value="Methylated-DNA--protein-cysteine methyltransferase"/>
    <property type="match status" value="1"/>
</dbReference>
<dbReference type="GO" id="GO:0003908">
    <property type="term" value="F:methylated-DNA-[protein]-cysteine S-methyltransferase activity"/>
    <property type="evidence" value="ECO:0007669"/>
    <property type="project" value="UniProtKB-UniRule"/>
</dbReference>
<dbReference type="InterPro" id="IPR036631">
    <property type="entry name" value="MGMT_N_sf"/>
</dbReference>
<comment type="similarity">
    <text evidence="8">Belongs to the MGMT family.</text>
</comment>
<keyword evidence="6 8" id="KW-0234">DNA repair</keyword>
<protein>
    <recommendedName>
        <fullName evidence="8">Methylated-DNA--protein-cysteine methyltransferase</fullName>
        <ecNumber evidence="8">2.1.1.63</ecNumber>
    </recommendedName>
    <alternativeName>
        <fullName evidence="8">6-O-methylguanine-DNA methyltransferase</fullName>
        <shortName evidence="8">MGMT</shortName>
    </alternativeName>
    <alternativeName>
        <fullName evidence="8">O-6-methylguanine-DNA-alkyltransferase</fullName>
    </alternativeName>
</protein>